<dbReference type="EMBL" id="OZ021741">
    <property type="protein sequence ID" value="CAK9326437.1"/>
    <property type="molecule type" value="Genomic_DNA"/>
</dbReference>
<proteinExistence type="predicted"/>
<dbReference type="Proteomes" id="UP001642487">
    <property type="component" value="Chromosome 7"/>
</dbReference>
<reference evidence="2 3" key="1">
    <citation type="submission" date="2024-03" db="EMBL/GenBank/DDBJ databases">
        <authorList>
            <person name="Gkanogiannis A."/>
            <person name="Becerra Lopez-Lavalle L."/>
        </authorList>
    </citation>
    <scope>NUCLEOTIDE SEQUENCE [LARGE SCALE GENOMIC DNA]</scope>
</reference>
<evidence type="ECO:0000313" key="2">
    <source>
        <dbReference type="EMBL" id="CAK9326437.1"/>
    </source>
</evidence>
<evidence type="ECO:0000256" key="1">
    <source>
        <dbReference type="SAM" id="MobiDB-lite"/>
    </source>
</evidence>
<evidence type="ECO:0000313" key="3">
    <source>
        <dbReference type="Proteomes" id="UP001642487"/>
    </source>
</evidence>
<protein>
    <submittedName>
        <fullName evidence="2">Uncharacterized protein</fullName>
    </submittedName>
</protein>
<feature type="region of interest" description="Disordered" evidence="1">
    <location>
        <begin position="1"/>
        <end position="41"/>
    </location>
</feature>
<feature type="compositionally biased region" description="Low complexity" evidence="1">
    <location>
        <begin position="30"/>
        <end position="41"/>
    </location>
</feature>
<organism evidence="2 3">
    <name type="scientific">Citrullus colocynthis</name>
    <name type="common">colocynth</name>
    <dbReference type="NCBI Taxonomy" id="252529"/>
    <lineage>
        <taxon>Eukaryota</taxon>
        <taxon>Viridiplantae</taxon>
        <taxon>Streptophyta</taxon>
        <taxon>Embryophyta</taxon>
        <taxon>Tracheophyta</taxon>
        <taxon>Spermatophyta</taxon>
        <taxon>Magnoliopsida</taxon>
        <taxon>eudicotyledons</taxon>
        <taxon>Gunneridae</taxon>
        <taxon>Pentapetalae</taxon>
        <taxon>rosids</taxon>
        <taxon>fabids</taxon>
        <taxon>Cucurbitales</taxon>
        <taxon>Cucurbitaceae</taxon>
        <taxon>Benincaseae</taxon>
        <taxon>Citrullus</taxon>
    </lineage>
</organism>
<keyword evidence="3" id="KW-1185">Reference proteome</keyword>
<name>A0ABP0Z724_9ROSI</name>
<gene>
    <name evidence="2" type="ORF">CITCOLO1_LOCUS18786</name>
</gene>
<accession>A0ABP0Z724</accession>
<sequence>MHRVVRALEGDVSLDDLNDGVKPGQSSYFGSGTSSEYDASSYSADMKRFRKVALDSREYASSDYGGTSEYGLNPSSTSSEMSRKPSRLSSPDAPPSHS</sequence>
<feature type="region of interest" description="Disordered" evidence="1">
    <location>
        <begin position="60"/>
        <end position="98"/>
    </location>
</feature>